<dbReference type="Proteomes" id="UP001157069">
    <property type="component" value="Unassembled WGS sequence"/>
</dbReference>
<evidence type="ECO:0000259" key="6">
    <source>
        <dbReference type="PROSITE" id="PS51078"/>
    </source>
</evidence>
<dbReference type="InterPro" id="IPR029016">
    <property type="entry name" value="GAF-like_dom_sf"/>
</dbReference>
<evidence type="ECO:0000256" key="1">
    <source>
        <dbReference type="ARBA" id="ARBA00023015"/>
    </source>
</evidence>
<dbReference type="SUPFAM" id="SSF55781">
    <property type="entry name" value="GAF domain-like"/>
    <property type="match status" value="1"/>
</dbReference>
<dbReference type="Gene3D" id="3.30.450.40">
    <property type="match status" value="1"/>
</dbReference>
<dbReference type="SUPFAM" id="SSF54373">
    <property type="entry name" value="FAD-linked reductases, C-terminal domain"/>
    <property type="match status" value="1"/>
</dbReference>
<dbReference type="Pfam" id="PF09339">
    <property type="entry name" value="HTH_IclR"/>
    <property type="match status" value="1"/>
</dbReference>
<dbReference type="InterPro" id="IPR036390">
    <property type="entry name" value="WH_DNA-bd_sf"/>
</dbReference>
<dbReference type="PANTHER" id="PTHR30136">
    <property type="entry name" value="HELIX-TURN-HELIX TRANSCRIPTIONAL REGULATOR, ICLR FAMILY"/>
    <property type="match status" value="1"/>
</dbReference>
<evidence type="ECO:0000256" key="3">
    <source>
        <dbReference type="ARBA" id="ARBA00023163"/>
    </source>
</evidence>
<dbReference type="PROSITE" id="PS51078">
    <property type="entry name" value="ICLR_ED"/>
    <property type="match status" value="1"/>
</dbReference>
<feature type="compositionally biased region" description="Basic residues" evidence="4">
    <location>
        <begin position="227"/>
        <end position="247"/>
    </location>
</feature>
<organism evidence="7 8">
    <name type="scientific">Homoserinibacter gongjuensis</name>
    <dbReference type="NCBI Taxonomy" id="1162968"/>
    <lineage>
        <taxon>Bacteria</taxon>
        <taxon>Bacillati</taxon>
        <taxon>Actinomycetota</taxon>
        <taxon>Actinomycetes</taxon>
        <taxon>Micrococcales</taxon>
        <taxon>Microbacteriaceae</taxon>
        <taxon>Homoserinibacter</taxon>
    </lineage>
</organism>
<dbReference type="InterPro" id="IPR005471">
    <property type="entry name" value="Tscrpt_reg_IclR_N"/>
</dbReference>
<dbReference type="NCBIfam" id="NF006091">
    <property type="entry name" value="PRK08243.1"/>
    <property type="match status" value="1"/>
</dbReference>
<dbReference type="PROSITE" id="PS51077">
    <property type="entry name" value="HTH_ICLR"/>
    <property type="match status" value="1"/>
</dbReference>
<evidence type="ECO:0000256" key="2">
    <source>
        <dbReference type="ARBA" id="ARBA00023125"/>
    </source>
</evidence>
<keyword evidence="3" id="KW-0804">Transcription</keyword>
<dbReference type="SUPFAM" id="SSF51905">
    <property type="entry name" value="FAD/NAD(P)-binding domain"/>
    <property type="match status" value="1"/>
</dbReference>
<dbReference type="EMBL" id="BSVA01000001">
    <property type="protein sequence ID" value="GMA89700.1"/>
    <property type="molecule type" value="Genomic_DNA"/>
</dbReference>
<proteinExistence type="predicted"/>
<dbReference type="Pfam" id="PF01494">
    <property type="entry name" value="FAD_binding_3"/>
    <property type="match status" value="1"/>
</dbReference>
<evidence type="ECO:0000256" key="4">
    <source>
        <dbReference type="SAM" id="MobiDB-lite"/>
    </source>
</evidence>
<dbReference type="InterPro" id="IPR014757">
    <property type="entry name" value="Tscrpt_reg_IclR_C"/>
</dbReference>
<keyword evidence="2" id="KW-0238">DNA-binding</keyword>
<dbReference type="InterPro" id="IPR002938">
    <property type="entry name" value="FAD-bd"/>
</dbReference>
<dbReference type="SMART" id="SM00346">
    <property type="entry name" value="HTH_ICLR"/>
    <property type="match status" value="1"/>
</dbReference>
<dbReference type="PRINTS" id="PR00420">
    <property type="entry name" value="RNGMNOXGNASE"/>
</dbReference>
<feature type="domain" description="HTH iclR-type" evidence="5">
    <location>
        <begin position="8"/>
        <end position="69"/>
    </location>
</feature>
<name>A0ABQ6JN36_9MICO</name>
<keyword evidence="8" id="KW-1185">Reference proteome</keyword>
<dbReference type="InterPro" id="IPR050707">
    <property type="entry name" value="HTH_MetabolicPath_Reg"/>
</dbReference>
<dbReference type="Gene3D" id="1.10.10.10">
    <property type="entry name" value="Winged helix-like DNA-binding domain superfamily/Winged helix DNA-binding domain"/>
    <property type="match status" value="1"/>
</dbReference>
<reference evidence="8" key="1">
    <citation type="journal article" date="2019" name="Int. J. Syst. Evol. Microbiol.">
        <title>The Global Catalogue of Microorganisms (GCM) 10K type strain sequencing project: providing services to taxonomists for standard genome sequencing and annotation.</title>
        <authorList>
            <consortium name="The Broad Institute Genomics Platform"/>
            <consortium name="The Broad Institute Genome Sequencing Center for Infectious Disease"/>
            <person name="Wu L."/>
            <person name="Ma J."/>
        </authorList>
    </citation>
    <scope>NUCLEOTIDE SEQUENCE [LARGE SCALE GENOMIC DNA]</scope>
    <source>
        <strain evidence="8">NBRC 108755</strain>
    </source>
</reference>
<dbReference type="SUPFAM" id="SSF46785">
    <property type="entry name" value="Winged helix' DNA-binding domain"/>
    <property type="match status" value="1"/>
</dbReference>
<comment type="caution">
    <text evidence="7">The sequence shown here is derived from an EMBL/GenBank/DDBJ whole genome shotgun (WGS) entry which is preliminary data.</text>
</comment>
<evidence type="ECO:0000313" key="8">
    <source>
        <dbReference type="Proteomes" id="UP001157069"/>
    </source>
</evidence>
<protein>
    <recommendedName>
        <fullName evidence="9">4-hydroxybenzoate 3-monooxygenase</fullName>
    </recommendedName>
</protein>
<gene>
    <name evidence="7" type="ORF">GCM10025869_02290</name>
</gene>
<dbReference type="Pfam" id="PF01614">
    <property type="entry name" value="IclR_C"/>
    <property type="match status" value="1"/>
</dbReference>
<sequence length="681" mass="75171">MANSSSGESVLERTVRILDTFTTERTVQTVAQIARRAELASSTAHRLVDSLVETGLLERDDDRRVRLGLRLWELALRGSEALRLRQAALPAMERVQARVRQHTQLAVYEQGEALFLERLSSPHAGANIARIAERLPLHASSAGIVLLAHRPAEQQEQLIAGPLAALTPETITQPEALRRKLAEVRRLGHAVMPGTVEAVSTGVAVPVRDATGTVIAALSVVLPGSRRPPRRSRPCARRPRRCARRSRPARADLRIRLFPVQREAAHTPRCPTAHWHRALPSSKETTPMTETVRTRVAIVGAGPAGLMLAHLLASDGIESVVIDRRSRSEIERTIRAGILEQATVELLETTGASSRVRTVGTRHDGIELRFAGEGHRIDFAGLTGRGVWLYPQHEVLKDLLEVRLAAGQEIRFGMTALRVEDPDSAQPRVIASDPEGRPVTIEADFVVGADGSHSVVRQSVSGSHAGYFREYPFAWFGILCEAPPSSDELIYSNSPHGFALVSQRSASVQRMYLQCDPELDPESMSEREIWDQLQLRVDGHTLAEGPIFQRDVLRFRSFVAHELVTGRTALIGDAAHTVPPTGAKGMNLAIADVVLLHRALAALLRANDARPLESFTTVALERIWKAQHFSWWMTSMLHTAPDASDFDRRRQEGELRAVVGSESARRFLAECYTGWPFTTEL</sequence>
<dbReference type="Gene3D" id="3.30.9.10">
    <property type="entry name" value="D-Amino Acid Oxidase, subunit A, domain 2"/>
    <property type="match status" value="1"/>
</dbReference>
<evidence type="ECO:0008006" key="9">
    <source>
        <dbReference type="Google" id="ProtNLM"/>
    </source>
</evidence>
<evidence type="ECO:0000313" key="7">
    <source>
        <dbReference type="EMBL" id="GMA89700.1"/>
    </source>
</evidence>
<dbReference type="InterPro" id="IPR036388">
    <property type="entry name" value="WH-like_DNA-bd_sf"/>
</dbReference>
<feature type="region of interest" description="Disordered" evidence="4">
    <location>
        <begin position="225"/>
        <end position="247"/>
    </location>
</feature>
<dbReference type="PANTHER" id="PTHR30136:SF24">
    <property type="entry name" value="HTH-TYPE TRANSCRIPTIONAL REPRESSOR ALLR"/>
    <property type="match status" value="1"/>
</dbReference>
<dbReference type="Gene3D" id="3.50.50.60">
    <property type="entry name" value="FAD/NAD(P)-binding domain"/>
    <property type="match status" value="1"/>
</dbReference>
<dbReference type="InterPro" id="IPR036188">
    <property type="entry name" value="FAD/NAD-bd_sf"/>
</dbReference>
<accession>A0ABQ6JN36</accession>
<evidence type="ECO:0000259" key="5">
    <source>
        <dbReference type="PROSITE" id="PS51077"/>
    </source>
</evidence>
<keyword evidence="1" id="KW-0805">Transcription regulation</keyword>
<feature type="domain" description="IclR-ED" evidence="6">
    <location>
        <begin position="70"/>
        <end position="252"/>
    </location>
</feature>